<dbReference type="EMBL" id="JAYRBN010000116">
    <property type="protein sequence ID" value="KAL2721451.1"/>
    <property type="molecule type" value="Genomic_DNA"/>
</dbReference>
<accession>A0ABD2ALG6</accession>
<dbReference type="Proteomes" id="UP001607303">
    <property type="component" value="Unassembled WGS sequence"/>
</dbReference>
<proteinExistence type="predicted"/>
<protein>
    <submittedName>
        <fullName evidence="1">Uncharacterized protein</fullName>
    </submittedName>
</protein>
<evidence type="ECO:0000313" key="1">
    <source>
        <dbReference type="EMBL" id="KAL2721451.1"/>
    </source>
</evidence>
<evidence type="ECO:0000313" key="2">
    <source>
        <dbReference type="Proteomes" id="UP001607303"/>
    </source>
</evidence>
<comment type="caution">
    <text evidence="1">The sequence shown here is derived from an EMBL/GenBank/DDBJ whole genome shotgun (WGS) entry which is preliminary data.</text>
</comment>
<reference evidence="1 2" key="1">
    <citation type="journal article" date="2024" name="Ann. Entomol. Soc. Am.">
        <title>Genomic analyses of the southern and eastern yellowjacket wasps (Hymenoptera: Vespidae) reveal evolutionary signatures of social life.</title>
        <authorList>
            <person name="Catto M.A."/>
            <person name="Caine P.B."/>
            <person name="Orr S.E."/>
            <person name="Hunt B.G."/>
            <person name="Goodisman M.A.D."/>
        </authorList>
    </citation>
    <scope>NUCLEOTIDE SEQUENCE [LARGE SCALE GENOMIC DNA]</scope>
    <source>
        <strain evidence="1">232</strain>
        <tissue evidence="1">Head and thorax</tissue>
    </source>
</reference>
<gene>
    <name evidence="1" type="ORF">V1477_020271</name>
</gene>
<sequence length="61" mass="6950">MNRFPRSPDYLNVATVRGVHPQWAKCVPKGTTQKLSLLLLYTPIFLIKRINIGNPPFNINS</sequence>
<keyword evidence="2" id="KW-1185">Reference proteome</keyword>
<name>A0ABD2ALG6_VESMC</name>
<dbReference type="AlphaFoldDB" id="A0ABD2ALG6"/>
<organism evidence="1 2">
    <name type="scientific">Vespula maculifrons</name>
    <name type="common">Eastern yellow jacket</name>
    <name type="synonym">Wasp</name>
    <dbReference type="NCBI Taxonomy" id="7453"/>
    <lineage>
        <taxon>Eukaryota</taxon>
        <taxon>Metazoa</taxon>
        <taxon>Ecdysozoa</taxon>
        <taxon>Arthropoda</taxon>
        <taxon>Hexapoda</taxon>
        <taxon>Insecta</taxon>
        <taxon>Pterygota</taxon>
        <taxon>Neoptera</taxon>
        <taxon>Endopterygota</taxon>
        <taxon>Hymenoptera</taxon>
        <taxon>Apocrita</taxon>
        <taxon>Aculeata</taxon>
        <taxon>Vespoidea</taxon>
        <taxon>Vespidae</taxon>
        <taxon>Vespinae</taxon>
        <taxon>Vespula</taxon>
    </lineage>
</organism>